<dbReference type="GO" id="GO:0005975">
    <property type="term" value="P:carbohydrate metabolic process"/>
    <property type="evidence" value="ECO:0007669"/>
    <property type="project" value="InterPro"/>
</dbReference>
<dbReference type="InterPro" id="IPR046458">
    <property type="entry name" value="PMI_typeI_hel"/>
</dbReference>
<comment type="cofactor">
    <cofactor evidence="10">
        <name>Zn(2+)</name>
        <dbReference type="ChEBI" id="CHEBI:29105"/>
    </cofactor>
    <text evidence="10">Binds 1 zinc ion per subunit.</text>
</comment>
<evidence type="ECO:0000256" key="2">
    <source>
        <dbReference type="ARBA" id="ARBA00004666"/>
    </source>
</evidence>
<feature type="binding site" evidence="10">
    <location>
        <position position="105"/>
    </location>
    <ligand>
        <name>Zn(2+)</name>
        <dbReference type="ChEBI" id="CHEBI:29105"/>
    </ligand>
</feature>
<keyword evidence="14" id="KW-1185">Reference proteome</keyword>
<feature type="domain" description="Phosphomannose isomerase type I catalytic" evidence="11">
    <location>
        <begin position="3"/>
        <end position="146"/>
    </location>
</feature>
<evidence type="ECO:0000256" key="1">
    <source>
        <dbReference type="ARBA" id="ARBA00000757"/>
    </source>
</evidence>
<organism evidence="13 14">
    <name type="scientific">Nezara viridula</name>
    <name type="common">Southern green stink bug</name>
    <name type="synonym">Cimex viridulus</name>
    <dbReference type="NCBI Taxonomy" id="85310"/>
    <lineage>
        <taxon>Eukaryota</taxon>
        <taxon>Metazoa</taxon>
        <taxon>Ecdysozoa</taxon>
        <taxon>Arthropoda</taxon>
        <taxon>Hexapoda</taxon>
        <taxon>Insecta</taxon>
        <taxon>Pterygota</taxon>
        <taxon>Neoptera</taxon>
        <taxon>Paraneoptera</taxon>
        <taxon>Hemiptera</taxon>
        <taxon>Heteroptera</taxon>
        <taxon>Panheteroptera</taxon>
        <taxon>Pentatomomorpha</taxon>
        <taxon>Pentatomoidea</taxon>
        <taxon>Pentatomidae</taxon>
        <taxon>Pentatominae</taxon>
        <taxon>Nezara</taxon>
    </lineage>
</organism>
<dbReference type="Pfam" id="PF20512">
    <property type="entry name" value="PMI_typeI_hel"/>
    <property type="match status" value="1"/>
</dbReference>
<dbReference type="GO" id="GO:0004476">
    <property type="term" value="F:mannose-6-phosphate isomerase activity"/>
    <property type="evidence" value="ECO:0007669"/>
    <property type="project" value="UniProtKB-EC"/>
</dbReference>
<evidence type="ECO:0000256" key="5">
    <source>
        <dbReference type="ARBA" id="ARBA00022723"/>
    </source>
</evidence>
<sequence>MELRGYVQSFETGQLGGASIVSTLHWTPKNKERKIDETSDKHYAELWIGTNPNGEAILRKTKEKLSKIITQHPHILGISSYLFEDKLPFLLKVLSIARPKSMMMHPNERLASILHNDNPSEYPDPMHKPVMVVALSDFEVMAGFRPKNEIMYFLKNIPELKELIEPKLLEDYFRTKKSYYLRKIVEYYMNTEEDKLTEVINKYFSRMETEDYITREDHILGLVEKIHKLFPYDLGVFMIFFLNHFTVEKDEAIYIRPLVPYSFLFGDAIECTTNSNNNIPITFTSGNKELSLFIEYGDFTSFEINQLKVEPRFEPYFTIYDCDEDEYVLSKLIIPKDQYYSICGRRTLCIFIIIKGTALTLEWTKIKVGTIILLPSSYTYHMRTIEELTIFMVEPNLVI</sequence>
<comment type="pathway">
    <text evidence="2">Nucleotide-sugar biosynthesis; GDP-alpha-D-mannose biosynthesis; alpha-D-mannose 1-phosphate from D-fructose 6-phosphate: step 1/2.</text>
</comment>
<dbReference type="Pfam" id="PF20511">
    <property type="entry name" value="PMI_typeI_cat"/>
    <property type="match status" value="1"/>
</dbReference>
<dbReference type="EC" id="5.3.1.8" evidence="4"/>
<keyword evidence="5 10" id="KW-0479">Metal-binding</keyword>
<dbReference type="PANTHER" id="PTHR10309:SF0">
    <property type="entry name" value="MANNOSE-6-PHOSPHATE ISOMERASE"/>
    <property type="match status" value="1"/>
</dbReference>
<dbReference type="AlphaFoldDB" id="A0A9P0MTY1"/>
<gene>
    <name evidence="13" type="ORF">NEZAVI_LOCUS12799</name>
</gene>
<reference evidence="13" key="1">
    <citation type="submission" date="2022-01" db="EMBL/GenBank/DDBJ databases">
        <authorList>
            <person name="King R."/>
        </authorList>
    </citation>
    <scope>NUCLEOTIDE SEQUENCE</scope>
</reference>
<evidence type="ECO:0000256" key="7">
    <source>
        <dbReference type="ARBA" id="ARBA00023235"/>
    </source>
</evidence>
<dbReference type="Gene3D" id="2.60.120.10">
    <property type="entry name" value="Jelly Rolls"/>
    <property type="match status" value="2"/>
</dbReference>
<dbReference type="NCBIfam" id="TIGR00218">
    <property type="entry name" value="manA"/>
    <property type="match status" value="1"/>
</dbReference>
<comment type="similarity">
    <text evidence="3">Belongs to the mannose-6-phosphate isomerase type 1 family.</text>
</comment>
<dbReference type="GO" id="GO:0005829">
    <property type="term" value="C:cytosol"/>
    <property type="evidence" value="ECO:0007669"/>
    <property type="project" value="TreeGrafter"/>
</dbReference>
<proteinExistence type="inferred from homology"/>
<evidence type="ECO:0000256" key="9">
    <source>
        <dbReference type="ARBA" id="ARBA00030762"/>
    </source>
</evidence>
<dbReference type="CDD" id="cd07011">
    <property type="entry name" value="cupin_PMI_type_I_N"/>
    <property type="match status" value="1"/>
</dbReference>
<evidence type="ECO:0000313" key="14">
    <source>
        <dbReference type="Proteomes" id="UP001152798"/>
    </source>
</evidence>
<name>A0A9P0MTY1_NEZVI</name>
<feature type="domain" description="Phosphomannose isomerase type I helical insertion" evidence="12">
    <location>
        <begin position="179"/>
        <end position="242"/>
    </location>
</feature>
<evidence type="ECO:0000259" key="11">
    <source>
        <dbReference type="Pfam" id="PF20511"/>
    </source>
</evidence>
<evidence type="ECO:0000256" key="3">
    <source>
        <dbReference type="ARBA" id="ARBA00010772"/>
    </source>
</evidence>
<dbReference type="InterPro" id="IPR046457">
    <property type="entry name" value="PMI_typeI_cat"/>
</dbReference>
<evidence type="ECO:0000259" key="12">
    <source>
        <dbReference type="Pfam" id="PF20512"/>
    </source>
</evidence>
<keyword evidence="6 10" id="KW-0862">Zinc</keyword>
<evidence type="ECO:0000256" key="4">
    <source>
        <dbReference type="ARBA" id="ARBA00011956"/>
    </source>
</evidence>
<dbReference type="PRINTS" id="PR00714">
    <property type="entry name" value="MAN6PISMRASE"/>
</dbReference>
<accession>A0A9P0MTY1</accession>
<dbReference type="SUPFAM" id="SSF51182">
    <property type="entry name" value="RmlC-like cupins"/>
    <property type="match status" value="1"/>
</dbReference>
<evidence type="ECO:0000313" key="13">
    <source>
        <dbReference type="EMBL" id="CAH1404380.1"/>
    </source>
</evidence>
<dbReference type="InterPro" id="IPR016305">
    <property type="entry name" value="Mannose-6-P_Isomerase"/>
</dbReference>
<dbReference type="InterPro" id="IPR001250">
    <property type="entry name" value="Man6P_Isoase-1"/>
</dbReference>
<dbReference type="GO" id="GO:0009298">
    <property type="term" value="P:GDP-mannose biosynthetic process"/>
    <property type="evidence" value="ECO:0007669"/>
    <property type="project" value="InterPro"/>
</dbReference>
<evidence type="ECO:0000256" key="6">
    <source>
        <dbReference type="ARBA" id="ARBA00022833"/>
    </source>
</evidence>
<comment type="catalytic activity">
    <reaction evidence="1">
        <text>D-mannose 6-phosphate = D-fructose 6-phosphate</text>
        <dbReference type="Rhea" id="RHEA:12356"/>
        <dbReference type="ChEBI" id="CHEBI:58735"/>
        <dbReference type="ChEBI" id="CHEBI:61527"/>
        <dbReference type="EC" id="5.3.1.8"/>
    </reaction>
</comment>
<dbReference type="InterPro" id="IPR014710">
    <property type="entry name" value="RmlC-like_jellyroll"/>
</dbReference>
<dbReference type="EMBL" id="OV725082">
    <property type="protein sequence ID" value="CAH1404380.1"/>
    <property type="molecule type" value="Genomic_DNA"/>
</dbReference>
<keyword evidence="7" id="KW-0413">Isomerase</keyword>
<dbReference type="OrthoDB" id="6605218at2759"/>
<evidence type="ECO:0000256" key="8">
    <source>
        <dbReference type="ARBA" id="ARBA00029741"/>
    </source>
</evidence>
<dbReference type="InterPro" id="IPR011051">
    <property type="entry name" value="RmlC_Cupin_sf"/>
</dbReference>
<protein>
    <recommendedName>
        <fullName evidence="4">mannose-6-phosphate isomerase</fullName>
        <ecNumber evidence="4">5.3.1.8</ecNumber>
    </recommendedName>
    <alternativeName>
        <fullName evidence="8">Phosphohexomutase</fullName>
    </alternativeName>
    <alternativeName>
        <fullName evidence="9">Phosphomannose isomerase</fullName>
    </alternativeName>
</protein>
<dbReference type="GO" id="GO:0008270">
    <property type="term" value="F:zinc ion binding"/>
    <property type="evidence" value="ECO:0007669"/>
    <property type="project" value="InterPro"/>
</dbReference>
<dbReference type="PIRSF" id="PIRSF001480">
    <property type="entry name" value="Mannose-6-phosphate_isomerase"/>
    <property type="match status" value="1"/>
</dbReference>
<dbReference type="Gene3D" id="1.10.441.10">
    <property type="entry name" value="Phosphomannose Isomerase, domain 2"/>
    <property type="match status" value="1"/>
</dbReference>
<dbReference type="PANTHER" id="PTHR10309">
    <property type="entry name" value="MANNOSE-6-PHOSPHATE ISOMERASE"/>
    <property type="match status" value="1"/>
</dbReference>
<dbReference type="Proteomes" id="UP001152798">
    <property type="component" value="Chromosome 6"/>
</dbReference>
<evidence type="ECO:0000256" key="10">
    <source>
        <dbReference type="PIRSR" id="PIRSR001480-2"/>
    </source>
</evidence>